<evidence type="ECO:0000259" key="7">
    <source>
        <dbReference type="Pfam" id="PF00535"/>
    </source>
</evidence>
<evidence type="ECO:0000256" key="3">
    <source>
        <dbReference type="ARBA" id="ARBA00022676"/>
    </source>
</evidence>
<gene>
    <name evidence="8" type="ORF">MNBD_GAMMA16-458</name>
</gene>
<dbReference type="EMBL" id="UOFO01000002">
    <property type="protein sequence ID" value="VAW83165.1"/>
    <property type="molecule type" value="Genomic_DNA"/>
</dbReference>
<evidence type="ECO:0000256" key="4">
    <source>
        <dbReference type="ARBA" id="ARBA00022679"/>
    </source>
</evidence>
<organism evidence="8">
    <name type="scientific">hydrothermal vent metagenome</name>
    <dbReference type="NCBI Taxonomy" id="652676"/>
    <lineage>
        <taxon>unclassified sequences</taxon>
        <taxon>metagenomes</taxon>
        <taxon>ecological metagenomes</taxon>
    </lineage>
</organism>
<keyword evidence="6" id="KW-0812">Transmembrane</keyword>
<dbReference type="InterPro" id="IPR001173">
    <property type="entry name" value="Glyco_trans_2-like"/>
</dbReference>
<keyword evidence="2" id="KW-1003">Cell membrane</keyword>
<evidence type="ECO:0000313" key="8">
    <source>
        <dbReference type="EMBL" id="VAW83165.1"/>
    </source>
</evidence>
<evidence type="ECO:0000256" key="1">
    <source>
        <dbReference type="ARBA" id="ARBA00004236"/>
    </source>
</evidence>
<sequence length="352" mass="39999">MLSIIIPCLNEVKQIPALLSCLNQQHCSLHFEVLLVDGGSHDGTLLMANKLKHQLSYNLRLLSSRPSRAIQMNYGAHQAKGSDLLFLHSDSLLSAPDSLQQAAQHMTRKRPKNENIAGHFALRFKRDHTNNPVAYYFYEAKTHLNKQDTINGDQGFWLNKAFFNQLGGFDESLAFMEDARLAGKIFKQGAWTTLPALLQTSARRFETEGLRQRQVLNALLCAFNHIGMTNYFNQAGSAYCSQVHTKQLDLYPFFKLAHDVSFEYGFITALTRWYGTGKYVASNAWQLAFALDCRKNQSMGLPPGEGELLNWRIYKKTARYVVESWFGYGVTAILTFLWFYVSLGLQMLSKNT</sequence>
<evidence type="ECO:0000256" key="5">
    <source>
        <dbReference type="ARBA" id="ARBA00023136"/>
    </source>
</evidence>
<evidence type="ECO:0000256" key="6">
    <source>
        <dbReference type="SAM" id="Phobius"/>
    </source>
</evidence>
<feature type="domain" description="Glycosyltransferase 2-like" evidence="7">
    <location>
        <begin position="3"/>
        <end position="146"/>
    </location>
</feature>
<dbReference type="NCBIfam" id="TIGR04283">
    <property type="entry name" value="glyco_like_mftF"/>
    <property type="match status" value="1"/>
</dbReference>
<keyword evidence="5 6" id="KW-0472">Membrane</keyword>
<dbReference type="Pfam" id="PF00535">
    <property type="entry name" value="Glycos_transf_2"/>
    <property type="match status" value="1"/>
</dbReference>
<keyword evidence="4 8" id="KW-0808">Transferase</keyword>
<accession>A0A3B0YQH9</accession>
<name>A0A3B0YQH9_9ZZZZ</name>
<dbReference type="AlphaFoldDB" id="A0A3B0YQH9"/>
<dbReference type="InterPro" id="IPR029044">
    <property type="entry name" value="Nucleotide-diphossugar_trans"/>
</dbReference>
<keyword evidence="3" id="KW-0328">Glycosyltransferase</keyword>
<feature type="transmembrane region" description="Helical" evidence="6">
    <location>
        <begin position="325"/>
        <end position="345"/>
    </location>
</feature>
<evidence type="ECO:0000256" key="2">
    <source>
        <dbReference type="ARBA" id="ARBA00022475"/>
    </source>
</evidence>
<proteinExistence type="predicted"/>
<dbReference type="PANTHER" id="PTHR43646">
    <property type="entry name" value="GLYCOSYLTRANSFERASE"/>
    <property type="match status" value="1"/>
</dbReference>
<reference evidence="8" key="1">
    <citation type="submission" date="2018-06" db="EMBL/GenBank/DDBJ databases">
        <authorList>
            <person name="Zhirakovskaya E."/>
        </authorList>
    </citation>
    <scope>NUCLEOTIDE SEQUENCE</scope>
</reference>
<dbReference type="PANTHER" id="PTHR43646:SF2">
    <property type="entry name" value="GLYCOSYLTRANSFERASE 2-LIKE DOMAIN-CONTAINING PROTEIN"/>
    <property type="match status" value="1"/>
</dbReference>
<keyword evidence="6" id="KW-1133">Transmembrane helix</keyword>
<dbReference type="Gene3D" id="3.90.550.10">
    <property type="entry name" value="Spore Coat Polysaccharide Biosynthesis Protein SpsA, Chain A"/>
    <property type="match status" value="1"/>
</dbReference>
<dbReference type="GO" id="GO:0005886">
    <property type="term" value="C:plasma membrane"/>
    <property type="evidence" value="ECO:0007669"/>
    <property type="project" value="UniProtKB-SubCell"/>
</dbReference>
<protein>
    <submittedName>
        <fullName evidence="8">Glycosyl transferase, group 2 family</fullName>
    </submittedName>
</protein>
<dbReference type="GO" id="GO:0016757">
    <property type="term" value="F:glycosyltransferase activity"/>
    <property type="evidence" value="ECO:0007669"/>
    <property type="project" value="UniProtKB-KW"/>
</dbReference>
<dbReference type="SUPFAM" id="SSF53448">
    <property type="entry name" value="Nucleotide-diphospho-sugar transferases"/>
    <property type="match status" value="1"/>
</dbReference>
<dbReference type="InterPro" id="IPR026461">
    <property type="entry name" value="Trfase_2_rSAM/seldom_assoc"/>
</dbReference>
<comment type="subcellular location">
    <subcellularLocation>
        <location evidence="1">Cell membrane</location>
    </subcellularLocation>
</comment>